<keyword evidence="3" id="KW-0808">Transferase</keyword>
<reference evidence="6 7" key="1">
    <citation type="journal article" date="2021" name="Comput. Struct. Biotechnol. J.">
        <title>De novo genome assembly of the potent medicinal plant Rehmannia glutinosa using nanopore technology.</title>
        <authorList>
            <person name="Ma L."/>
            <person name="Dong C."/>
            <person name="Song C."/>
            <person name="Wang X."/>
            <person name="Zheng X."/>
            <person name="Niu Y."/>
            <person name="Chen S."/>
            <person name="Feng W."/>
        </authorList>
    </citation>
    <scope>NUCLEOTIDE SEQUENCE [LARGE SCALE GENOMIC DNA]</scope>
    <source>
        <strain evidence="6">DH-2019</strain>
    </source>
</reference>
<feature type="domain" description="Glycosyltransferase 61 catalytic" evidence="5">
    <location>
        <begin position="224"/>
        <end position="378"/>
    </location>
</feature>
<comment type="caution">
    <text evidence="6">The sequence shown here is derived from an EMBL/GenBank/DDBJ whole genome shotgun (WGS) entry which is preliminary data.</text>
</comment>
<dbReference type="InterPro" id="IPR007657">
    <property type="entry name" value="Glycosyltransferase_61"/>
</dbReference>
<dbReference type="Pfam" id="PF04577">
    <property type="entry name" value="Glyco_transf_61"/>
    <property type="match status" value="1"/>
</dbReference>
<dbReference type="PANTHER" id="PTHR20961">
    <property type="entry name" value="GLYCOSYLTRANSFERASE"/>
    <property type="match status" value="1"/>
</dbReference>
<protein>
    <recommendedName>
        <fullName evidence="5">Glycosyltransferase 61 catalytic domain-containing protein</fullName>
    </recommendedName>
</protein>
<evidence type="ECO:0000256" key="2">
    <source>
        <dbReference type="ARBA" id="ARBA00022676"/>
    </source>
</evidence>
<sequence>MLLPRYIYGIYVMEMLRKSRYNVPIIIRKNNTNTCSIVMANRFVILLIVFGKARSPMHSRCGIQQCLYTSETTKEISQKTEQNLLIAQIARLVRREDLKRLQTTGFACDIAQHSVVCVTNQPVLIDTTRNITVHIPTNQTVQEEKTVKPYARQEDKYLLQYIKPVKILLHGNITAPVCQYNHQIPAVIFSSGLTGNLFHEFNDIIIPLFITIKHFKSRVILILEDYNPTFLSKYSKIMSRLSVYDVMDPAANRSVHCFPVGLKYHDNLAINSSEIPGGYSMPDFRQFLGETYNLKYNHVSQIKTPTLMLISREKTRKFLNEDEITNMMKDVGFRVIIVKTQELSNLNKVANVVNSCSVLVGVHGAGLTNELFLPAGGVTVQVEALGLEWASAAYFGDPAGGMGLNYLRYKITPEESSLVKLYGRNHSVIMDPMSVFAKGYRAARAVFVDQQDVRVDVVRFRETIVMAYQMVRNSSFVR</sequence>
<keyword evidence="2" id="KW-0328">Glycosyltransferase</keyword>
<dbReference type="PANTHER" id="PTHR20961:SF108">
    <property type="entry name" value="GLYCOSYLTRANSFERASE"/>
    <property type="match status" value="1"/>
</dbReference>
<accession>A0ABR0X7T0</accession>
<keyword evidence="7" id="KW-1185">Reference proteome</keyword>
<evidence type="ECO:0000313" key="6">
    <source>
        <dbReference type="EMBL" id="KAK6154440.1"/>
    </source>
</evidence>
<organism evidence="6 7">
    <name type="scientific">Rehmannia glutinosa</name>
    <name type="common">Chinese foxglove</name>
    <dbReference type="NCBI Taxonomy" id="99300"/>
    <lineage>
        <taxon>Eukaryota</taxon>
        <taxon>Viridiplantae</taxon>
        <taxon>Streptophyta</taxon>
        <taxon>Embryophyta</taxon>
        <taxon>Tracheophyta</taxon>
        <taxon>Spermatophyta</taxon>
        <taxon>Magnoliopsida</taxon>
        <taxon>eudicotyledons</taxon>
        <taxon>Gunneridae</taxon>
        <taxon>Pentapetalae</taxon>
        <taxon>asterids</taxon>
        <taxon>lamiids</taxon>
        <taxon>Lamiales</taxon>
        <taxon>Orobanchaceae</taxon>
        <taxon>Rehmannieae</taxon>
        <taxon>Rehmannia</taxon>
    </lineage>
</organism>
<name>A0ABR0X7T0_REHGL</name>
<dbReference type="EMBL" id="JABTTQ020000005">
    <property type="protein sequence ID" value="KAK6154440.1"/>
    <property type="molecule type" value="Genomic_DNA"/>
</dbReference>
<comment type="subcellular location">
    <subcellularLocation>
        <location evidence="1">Golgi apparatus membrane</location>
        <topology evidence="1">Single-pass type II membrane protein</topology>
    </subcellularLocation>
</comment>
<dbReference type="Proteomes" id="UP001318860">
    <property type="component" value="Unassembled WGS sequence"/>
</dbReference>
<dbReference type="InterPro" id="IPR049625">
    <property type="entry name" value="Glyco_transf_61_cat"/>
</dbReference>
<evidence type="ECO:0000256" key="1">
    <source>
        <dbReference type="ARBA" id="ARBA00004323"/>
    </source>
</evidence>
<keyword evidence="4" id="KW-0325">Glycoprotein</keyword>
<evidence type="ECO:0000256" key="3">
    <source>
        <dbReference type="ARBA" id="ARBA00022679"/>
    </source>
</evidence>
<evidence type="ECO:0000259" key="5">
    <source>
        <dbReference type="Pfam" id="PF04577"/>
    </source>
</evidence>
<evidence type="ECO:0000256" key="4">
    <source>
        <dbReference type="ARBA" id="ARBA00023180"/>
    </source>
</evidence>
<proteinExistence type="predicted"/>
<evidence type="ECO:0000313" key="7">
    <source>
        <dbReference type="Proteomes" id="UP001318860"/>
    </source>
</evidence>
<gene>
    <name evidence="6" type="ORF">DH2020_008688</name>
</gene>